<evidence type="ECO:0000313" key="2">
    <source>
        <dbReference type="EMBL" id="VXB65731.1"/>
    </source>
</evidence>
<protein>
    <recommendedName>
        <fullName evidence="1">Glycosyl transferase family 1 domain-containing protein</fullName>
    </recommendedName>
</protein>
<feature type="domain" description="Glycosyl transferase family 1" evidence="1">
    <location>
        <begin position="207"/>
        <end position="361"/>
    </location>
</feature>
<dbReference type="Pfam" id="PF00534">
    <property type="entry name" value="Glycos_transf_1"/>
    <property type="match status" value="1"/>
</dbReference>
<dbReference type="InterPro" id="IPR001296">
    <property type="entry name" value="Glyco_trans_1"/>
</dbReference>
<dbReference type="RefSeq" id="WP_159302906.1">
    <property type="nucleotide sequence ID" value="NZ_LR733271.1"/>
</dbReference>
<dbReference type="AlphaFoldDB" id="A0A653SBK3"/>
<dbReference type="Proteomes" id="UP000430202">
    <property type="component" value="Unassembled WGS sequence"/>
</dbReference>
<dbReference type="Gene3D" id="3.40.50.2000">
    <property type="entry name" value="Glycogen Phosphorylase B"/>
    <property type="match status" value="2"/>
</dbReference>
<dbReference type="SUPFAM" id="SSF53756">
    <property type="entry name" value="UDP-Glycosyltransferase/glycogen phosphorylase"/>
    <property type="match status" value="1"/>
</dbReference>
<dbReference type="CDD" id="cd03801">
    <property type="entry name" value="GT4_PimA-like"/>
    <property type="match status" value="1"/>
</dbReference>
<keyword evidence="3" id="KW-1185">Reference proteome</keyword>
<dbReference type="PANTHER" id="PTHR45947:SF3">
    <property type="entry name" value="SULFOQUINOVOSYL TRANSFERASE SQD2"/>
    <property type="match status" value="1"/>
</dbReference>
<name>A0A653SBK3_9FLAO</name>
<gene>
    <name evidence="2" type="ORF">MARI151_30272</name>
</gene>
<dbReference type="GO" id="GO:0016757">
    <property type="term" value="F:glycosyltransferase activity"/>
    <property type="evidence" value="ECO:0007669"/>
    <property type="project" value="InterPro"/>
</dbReference>
<evidence type="ECO:0000313" key="3">
    <source>
        <dbReference type="Proteomes" id="UP000430202"/>
    </source>
</evidence>
<proteinExistence type="predicted"/>
<organism evidence="2 3">
    <name type="scientific">Maribacter litoralis</name>
    <dbReference type="NCBI Taxonomy" id="2059726"/>
    <lineage>
        <taxon>Bacteria</taxon>
        <taxon>Pseudomonadati</taxon>
        <taxon>Bacteroidota</taxon>
        <taxon>Flavobacteriia</taxon>
        <taxon>Flavobacteriales</taxon>
        <taxon>Flavobacteriaceae</taxon>
        <taxon>Maribacter</taxon>
    </lineage>
</organism>
<dbReference type="PANTHER" id="PTHR45947">
    <property type="entry name" value="SULFOQUINOVOSYL TRANSFERASE SQD2"/>
    <property type="match status" value="1"/>
</dbReference>
<dbReference type="EMBL" id="CABWLR010000003">
    <property type="protein sequence ID" value="VXB65731.1"/>
    <property type="molecule type" value="Genomic_DNA"/>
</dbReference>
<dbReference type="InterPro" id="IPR050194">
    <property type="entry name" value="Glycosyltransferase_grp1"/>
</dbReference>
<evidence type="ECO:0000259" key="1">
    <source>
        <dbReference type="Pfam" id="PF00534"/>
    </source>
</evidence>
<sequence>MSKKIIFINSHPIQYFAPMYKYMNDQGVNTEAWYCSDESIKGGFDKEFGVKITWDIPLLNGYSYRFFKNYSWKPSISKGFFGLVNLGLIKQLFREPKAVIIIHGWNYFTHFMVLMLGKLKGHTICLRNDMPLSHEYYKKGLKQKIKKIGLKYFLFPRIDKFLYIGSQNKLFYKSYQIKEKRLVSCPYAVDNDRFKAQFKVIKPNISNIKMKLGIPASDKIIIFSGKYIDKKRPLDLLHAFKSLNSPNCWLIMVGEGELRTSMENYIEKYQLKQVILTGFVNQSKIAEYYAIGDLFVMCSSLGENWGLSVNEAMNFDLPLLLSDLTGCSCDLVKNGNNGFVFKTEDTDAITINLEKILLKNQLSWTSSSKTIIDNYDFDKIIENLRPLLLL</sequence>
<reference evidence="2 3" key="1">
    <citation type="submission" date="2019-10" db="EMBL/GenBank/DDBJ databases">
        <authorList>
            <person name="Karimi E."/>
        </authorList>
    </citation>
    <scope>NUCLEOTIDE SEQUENCE [LARGE SCALE GENOMIC DNA]</scope>
    <source>
        <strain evidence="2">Maribacter sp. 151</strain>
    </source>
</reference>
<accession>A0A653SBK3</accession>